<sequence>EYVPESVNVNQIDCNLRSVECRSGTDSETLFSVSSNNETHIYKATKITSNSEKGRVKNDIKNTSFLPGAEDIDDDIDFDQVTNELNLLTEILKEYDSEPENKEMNICSDDLSTNTDSDVCFNKEKDHVHSHSFINRPKSPSNKENKYTIMEDNQISNKVNRKSTELNEKEKITHKKTSQSINSDSKFNNSIQPKDETSKCKTSTLSSIKCDIKNSSNDKKHKLRDDHHRSERDKSQKKSDSGSGKKSSKCDRENEIKHDTGHKKGSGHHSLSTSTQKSEQNAISNTSSKKDYHKTYKSSKNNVENRSNKPHSHKK</sequence>
<protein>
    <submittedName>
        <fullName evidence="2">Uncharacterized protein</fullName>
    </submittedName>
</protein>
<organism evidence="2">
    <name type="scientific">Homalodisca liturata</name>
    <dbReference type="NCBI Taxonomy" id="320908"/>
    <lineage>
        <taxon>Eukaryota</taxon>
        <taxon>Metazoa</taxon>
        <taxon>Ecdysozoa</taxon>
        <taxon>Arthropoda</taxon>
        <taxon>Hexapoda</taxon>
        <taxon>Insecta</taxon>
        <taxon>Pterygota</taxon>
        <taxon>Neoptera</taxon>
        <taxon>Paraneoptera</taxon>
        <taxon>Hemiptera</taxon>
        <taxon>Auchenorrhyncha</taxon>
        <taxon>Membracoidea</taxon>
        <taxon>Cicadellidae</taxon>
        <taxon>Cicadellinae</taxon>
        <taxon>Proconiini</taxon>
        <taxon>Homalodisca</taxon>
    </lineage>
</organism>
<feature type="compositionally biased region" description="Polar residues" evidence="1">
    <location>
        <begin position="178"/>
        <end position="192"/>
    </location>
</feature>
<gene>
    <name evidence="2" type="ORF">g.18668</name>
</gene>
<dbReference type="EMBL" id="GECU01026746">
    <property type="protein sequence ID" value="JAS80960.1"/>
    <property type="molecule type" value="Transcribed_RNA"/>
</dbReference>
<feature type="non-terminal residue" evidence="2">
    <location>
        <position position="1"/>
    </location>
</feature>
<feature type="non-terminal residue" evidence="2">
    <location>
        <position position="315"/>
    </location>
</feature>
<name>A0A1B6I235_9HEMI</name>
<feature type="compositionally biased region" description="Basic and acidic residues" evidence="1">
    <location>
        <begin position="162"/>
        <end position="171"/>
    </location>
</feature>
<feature type="compositionally biased region" description="Polar residues" evidence="1">
    <location>
        <begin position="269"/>
        <end position="287"/>
    </location>
</feature>
<reference evidence="2" key="1">
    <citation type="submission" date="2015-11" db="EMBL/GenBank/DDBJ databases">
        <title>De novo transcriptome assembly of four potential Pierce s Disease insect vectors from Arizona vineyards.</title>
        <authorList>
            <person name="Tassone E.E."/>
        </authorList>
    </citation>
    <scope>NUCLEOTIDE SEQUENCE</scope>
</reference>
<proteinExistence type="predicted"/>
<feature type="region of interest" description="Disordered" evidence="1">
    <location>
        <begin position="159"/>
        <end position="315"/>
    </location>
</feature>
<accession>A0A1B6I235</accession>
<feature type="compositionally biased region" description="Basic and acidic residues" evidence="1">
    <location>
        <begin position="248"/>
        <end position="259"/>
    </location>
</feature>
<feature type="compositionally biased region" description="Basic and acidic residues" evidence="1">
    <location>
        <begin position="210"/>
        <end position="240"/>
    </location>
</feature>
<dbReference type="AlphaFoldDB" id="A0A1B6I235"/>
<evidence type="ECO:0000256" key="1">
    <source>
        <dbReference type="SAM" id="MobiDB-lite"/>
    </source>
</evidence>
<evidence type="ECO:0000313" key="2">
    <source>
        <dbReference type="EMBL" id="JAS80960.1"/>
    </source>
</evidence>